<accession>A0ABD5W7W1</accession>
<evidence type="ECO:0000313" key="1">
    <source>
        <dbReference type="EMBL" id="MFC7059799.1"/>
    </source>
</evidence>
<dbReference type="RefSeq" id="WP_382187119.1">
    <property type="nucleotide sequence ID" value="NZ_JBHSZI010000002.1"/>
</dbReference>
<protein>
    <submittedName>
        <fullName evidence="1">Uncharacterized protein</fullName>
    </submittedName>
</protein>
<dbReference type="Proteomes" id="UP001596445">
    <property type="component" value="Unassembled WGS sequence"/>
</dbReference>
<evidence type="ECO:0000313" key="2">
    <source>
        <dbReference type="Proteomes" id="UP001596445"/>
    </source>
</evidence>
<sequence>MLAPVRRHPLRFNPTAKFKDVYPALDILVVGFGGLSRRVIVTFGERAGHALFERAGNFEVVASPHLRAYVLVEPVEVPRNGGLVNSVPFGEL</sequence>
<organism evidence="1 2">
    <name type="scientific">Halovenus salina</name>
    <dbReference type="NCBI Taxonomy" id="1510225"/>
    <lineage>
        <taxon>Archaea</taxon>
        <taxon>Methanobacteriati</taxon>
        <taxon>Methanobacteriota</taxon>
        <taxon>Stenosarchaea group</taxon>
        <taxon>Halobacteria</taxon>
        <taxon>Halobacteriales</taxon>
        <taxon>Haloarculaceae</taxon>
        <taxon>Halovenus</taxon>
    </lineage>
</organism>
<reference evidence="1 2" key="1">
    <citation type="journal article" date="2019" name="Int. J. Syst. Evol. Microbiol.">
        <title>The Global Catalogue of Microorganisms (GCM) 10K type strain sequencing project: providing services to taxonomists for standard genome sequencing and annotation.</title>
        <authorList>
            <consortium name="The Broad Institute Genomics Platform"/>
            <consortium name="The Broad Institute Genome Sequencing Center for Infectious Disease"/>
            <person name="Wu L."/>
            <person name="Ma J."/>
        </authorList>
    </citation>
    <scope>NUCLEOTIDE SEQUENCE [LARGE SCALE GENOMIC DNA]</scope>
    <source>
        <strain evidence="1 2">JCM 30072</strain>
    </source>
</reference>
<gene>
    <name evidence="1" type="ORF">ACFQQG_18400</name>
</gene>
<comment type="caution">
    <text evidence="1">The sequence shown here is derived from an EMBL/GenBank/DDBJ whole genome shotgun (WGS) entry which is preliminary data.</text>
</comment>
<proteinExistence type="predicted"/>
<name>A0ABD5W7W1_9EURY</name>
<dbReference type="EMBL" id="JBHSZI010000002">
    <property type="protein sequence ID" value="MFC7059799.1"/>
    <property type="molecule type" value="Genomic_DNA"/>
</dbReference>
<keyword evidence="2" id="KW-1185">Reference proteome</keyword>
<dbReference type="AlphaFoldDB" id="A0ABD5W7W1"/>